<gene>
    <name evidence="2" type="ORF">bcere0026_51690</name>
</gene>
<evidence type="ECO:0000259" key="1">
    <source>
        <dbReference type="Pfam" id="PF20613"/>
    </source>
</evidence>
<organism evidence="2">
    <name type="scientific">Bacillus mycoides</name>
    <dbReference type="NCBI Taxonomy" id="1405"/>
    <lineage>
        <taxon>Bacteria</taxon>
        <taxon>Bacillati</taxon>
        <taxon>Bacillota</taxon>
        <taxon>Bacilli</taxon>
        <taxon>Bacillales</taxon>
        <taxon>Bacillaceae</taxon>
        <taxon>Bacillus</taxon>
        <taxon>Bacillus cereus group</taxon>
    </lineage>
</organism>
<dbReference type="HOGENOM" id="CLU_1040714_0_0_9"/>
<dbReference type="Proteomes" id="UP000001753">
    <property type="component" value="Chromosome"/>
</dbReference>
<name>C2Y2H2_BACMY</name>
<proteinExistence type="predicted"/>
<dbReference type="Pfam" id="PF20613">
    <property type="entry name" value="HipA_2"/>
    <property type="match status" value="1"/>
</dbReference>
<dbReference type="AlphaFoldDB" id="C2Y2H2"/>
<evidence type="ECO:0000313" key="2">
    <source>
        <dbReference type="EMBL" id="EEL67864.1"/>
    </source>
</evidence>
<sequence length="267" mass="31349">MRVIKFNHPEEFNRALLHEFLCFRLAKLLDLPVLDQVFVYISEELAGMYSNVEGMTPGIKVGSPLVNIDKNIADNGLFREPLHKLYASCKNKDMIQDILAYDIWIHNNDRGSNDGNLLVIPDKDSSRNLVLHDHGYAFFQPAATMDRYKYLQAFREAHLTWQDHLFPFGPVYEAIKMNVNLTDISFNPFIGIIKRIEGVLREELEEIINDIPEEWNIPEYEKNAIVSFLFERKYKIRECIDRLVRMWWFPNWNGGELSWEDLYASSE</sequence>
<feature type="domain" description="HipA-like kinase" evidence="1">
    <location>
        <begin position="14"/>
        <end position="165"/>
    </location>
</feature>
<protein>
    <recommendedName>
        <fullName evidence="1">HipA-like kinase domain-containing protein</fullName>
    </recommendedName>
</protein>
<dbReference type="EMBL" id="ACMP01000145">
    <property type="protein sequence ID" value="EEL67864.1"/>
    <property type="molecule type" value="Genomic_DNA"/>
</dbReference>
<reference evidence="2" key="1">
    <citation type="journal article" date="2012" name="Genome Res.">
        <title>Genomic characterization of the Bacillus cereus sensu lato species: Backdrop to the evolution of Bacillus anthracis.</title>
        <authorList>
            <person name="Zwick M.E."/>
            <person name="Joseph S.J."/>
            <person name="Didelot X."/>
            <person name="Chen P.E."/>
            <person name="Bishop-Lilly K.A."/>
            <person name="Stewart A.C."/>
            <person name="Willner K."/>
            <person name="Nolan N."/>
            <person name="Lentz S."/>
            <person name="Thomason M.K."/>
            <person name="Sozhamannan S."/>
            <person name="Mateczun A.J."/>
            <person name="Du L."/>
            <person name="Read T.D."/>
        </authorList>
    </citation>
    <scope>NUCLEOTIDE SEQUENCE [LARGE SCALE GENOMIC DNA]</scope>
    <source>
        <strain evidence="2">AH603</strain>
    </source>
</reference>
<dbReference type="InterPro" id="IPR046748">
    <property type="entry name" value="HipA_2"/>
</dbReference>
<comment type="caution">
    <text evidence="2">The sequence shown here is derived from an EMBL/GenBank/DDBJ whole genome shotgun (WGS) entry which is preliminary data.</text>
</comment>
<accession>C2Y2H2</accession>